<dbReference type="Pfam" id="PF00096">
    <property type="entry name" value="zf-C2H2"/>
    <property type="match status" value="3"/>
</dbReference>
<dbReference type="InterPro" id="IPR036236">
    <property type="entry name" value="Znf_C2H2_sf"/>
</dbReference>
<accession>A0A668A8B1</accession>
<reference evidence="9" key="3">
    <citation type="submission" date="2025-09" db="UniProtKB">
        <authorList>
            <consortium name="Ensembl"/>
        </authorList>
    </citation>
    <scope>IDENTIFICATION</scope>
</reference>
<evidence type="ECO:0000313" key="9">
    <source>
        <dbReference type="Ensembl" id="ENSMMDP00005051075.1"/>
    </source>
</evidence>
<dbReference type="GO" id="GO:0005634">
    <property type="term" value="C:nucleus"/>
    <property type="evidence" value="ECO:0007669"/>
    <property type="project" value="UniProtKB-SubCell"/>
</dbReference>
<keyword evidence="5" id="KW-0862">Zinc</keyword>
<evidence type="ECO:0000256" key="1">
    <source>
        <dbReference type="ARBA" id="ARBA00004123"/>
    </source>
</evidence>
<evidence type="ECO:0000259" key="8">
    <source>
        <dbReference type="PROSITE" id="PS50157"/>
    </source>
</evidence>
<keyword evidence="6" id="KW-0539">Nucleus</keyword>
<organism evidence="9 10">
    <name type="scientific">Myripristis murdjan</name>
    <name type="common">pinecone soldierfish</name>
    <dbReference type="NCBI Taxonomy" id="586833"/>
    <lineage>
        <taxon>Eukaryota</taxon>
        <taxon>Metazoa</taxon>
        <taxon>Chordata</taxon>
        <taxon>Craniata</taxon>
        <taxon>Vertebrata</taxon>
        <taxon>Euteleostomi</taxon>
        <taxon>Actinopterygii</taxon>
        <taxon>Neopterygii</taxon>
        <taxon>Teleostei</taxon>
        <taxon>Neoteleostei</taxon>
        <taxon>Acanthomorphata</taxon>
        <taxon>Holocentriformes</taxon>
        <taxon>Holocentridae</taxon>
        <taxon>Myripristis</taxon>
    </lineage>
</organism>
<keyword evidence="3" id="KW-0677">Repeat</keyword>
<reference evidence="9" key="1">
    <citation type="submission" date="2019-06" db="EMBL/GenBank/DDBJ databases">
        <authorList>
            <consortium name="Wellcome Sanger Institute Data Sharing"/>
        </authorList>
    </citation>
    <scope>NUCLEOTIDE SEQUENCE [LARGE SCALE GENOMIC DNA]</scope>
</reference>
<dbReference type="InParanoid" id="A0A668A8B1"/>
<comment type="subcellular location">
    <subcellularLocation>
        <location evidence="1">Nucleus</location>
    </subcellularLocation>
</comment>
<dbReference type="InterPro" id="IPR013087">
    <property type="entry name" value="Znf_C2H2_type"/>
</dbReference>
<dbReference type="GeneTree" id="ENSGT00940000162287"/>
<sequence length="201" mass="23076">SLTDVRSNPSLVSRLTANWSLAAKLSSRLGFPSCVYVCVSVLPQKLLVAKEEILPEQHLKSHTAERPFPCSICDKRYKAKADLTRHLKTHGAKRSFRCSVCDNRYKAKADLTRHVKTHTAKRSFRCSVCDKRYKAKTDLTRHLKTHGFMNTLRAVTVCQHIFSLKQTFKAIVQSLDYSFTHVHHCAVYENDHCMPLRHMHV</sequence>
<dbReference type="PROSITE" id="PS50157">
    <property type="entry name" value="ZINC_FINGER_C2H2_2"/>
    <property type="match status" value="3"/>
</dbReference>
<dbReference type="GO" id="GO:0000981">
    <property type="term" value="F:DNA-binding transcription factor activity, RNA polymerase II-specific"/>
    <property type="evidence" value="ECO:0007669"/>
    <property type="project" value="TreeGrafter"/>
</dbReference>
<protein>
    <recommendedName>
        <fullName evidence="8">C2H2-type domain-containing protein</fullName>
    </recommendedName>
</protein>
<dbReference type="PROSITE" id="PS00028">
    <property type="entry name" value="ZINC_FINGER_C2H2_1"/>
    <property type="match status" value="3"/>
</dbReference>
<dbReference type="AlphaFoldDB" id="A0A668A8B1"/>
<evidence type="ECO:0000256" key="2">
    <source>
        <dbReference type="ARBA" id="ARBA00022723"/>
    </source>
</evidence>
<dbReference type="PANTHER" id="PTHR24394:SF29">
    <property type="entry name" value="MYONEURIN"/>
    <property type="match status" value="1"/>
</dbReference>
<feature type="domain" description="C2H2-type" evidence="8">
    <location>
        <begin position="68"/>
        <end position="95"/>
    </location>
</feature>
<evidence type="ECO:0000313" key="10">
    <source>
        <dbReference type="Proteomes" id="UP000472263"/>
    </source>
</evidence>
<dbReference type="FunFam" id="3.30.160.60:FF:000145">
    <property type="entry name" value="Zinc finger protein 574"/>
    <property type="match status" value="3"/>
</dbReference>
<evidence type="ECO:0000256" key="3">
    <source>
        <dbReference type="ARBA" id="ARBA00022737"/>
    </source>
</evidence>
<evidence type="ECO:0000256" key="4">
    <source>
        <dbReference type="ARBA" id="ARBA00022771"/>
    </source>
</evidence>
<dbReference type="GO" id="GO:0008270">
    <property type="term" value="F:zinc ion binding"/>
    <property type="evidence" value="ECO:0007669"/>
    <property type="project" value="UniProtKB-KW"/>
</dbReference>
<evidence type="ECO:0000256" key="6">
    <source>
        <dbReference type="ARBA" id="ARBA00023242"/>
    </source>
</evidence>
<dbReference type="SUPFAM" id="SSF57667">
    <property type="entry name" value="beta-beta-alpha zinc fingers"/>
    <property type="match status" value="2"/>
</dbReference>
<feature type="domain" description="C2H2-type" evidence="8">
    <location>
        <begin position="96"/>
        <end position="123"/>
    </location>
</feature>
<proteinExistence type="predicted"/>
<feature type="domain" description="C2H2-type" evidence="8">
    <location>
        <begin position="124"/>
        <end position="146"/>
    </location>
</feature>
<reference evidence="9" key="2">
    <citation type="submission" date="2025-08" db="UniProtKB">
        <authorList>
            <consortium name="Ensembl"/>
        </authorList>
    </citation>
    <scope>IDENTIFICATION</scope>
</reference>
<dbReference type="SMART" id="SM00355">
    <property type="entry name" value="ZnF_C2H2"/>
    <property type="match status" value="3"/>
</dbReference>
<evidence type="ECO:0000256" key="5">
    <source>
        <dbReference type="ARBA" id="ARBA00022833"/>
    </source>
</evidence>
<dbReference type="Ensembl" id="ENSMMDT00005052081.1">
    <property type="protein sequence ID" value="ENSMMDP00005051075.1"/>
    <property type="gene ID" value="ENSMMDG00005023117.1"/>
</dbReference>
<dbReference type="PANTHER" id="PTHR24394">
    <property type="entry name" value="ZINC FINGER PROTEIN"/>
    <property type="match status" value="1"/>
</dbReference>
<dbReference type="Gene3D" id="3.30.160.60">
    <property type="entry name" value="Classic Zinc Finger"/>
    <property type="match status" value="3"/>
</dbReference>
<name>A0A668A8B1_9TELE</name>
<evidence type="ECO:0000256" key="7">
    <source>
        <dbReference type="PROSITE-ProRule" id="PRU00042"/>
    </source>
</evidence>
<dbReference type="Proteomes" id="UP000472263">
    <property type="component" value="Chromosome 24"/>
</dbReference>
<keyword evidence="10" id="KW-1185">Reference proteome</keyword>
<keyword evidence="4 7" id="KW-0863">Zinc-finger</keyword>
<keyword evidence="2" id="KW-0479">Metal-binding</keyword>